<evidence type="ECO:0000259" key="3">
    <source>
        <dbReference type="PROSITE" id="PS50048"/>
    </source>
</evidence>
<organism evidence="4 5">
    <name type="scientific">Cercophora samala</name>
    <dbReference type="NCBI Taxonomy" id="330535"/>
    <lineage>
        <taxon>Eukaryota</taxon>
        <taxon>Fungi</taxon>
        <taxon>Dikarya</taxon>
        <taxon>Ascomycota</taxon>
        <taxon>Pezizomycotina</taxon>
        <taxon>Sordariomycetes</taxon>
        <taxon>Sordariomycetidae</taxon>
        <taxon>Sordariales</taxon>
        <taxon>Lasiosphaeriaceae</taxon>
        <taxon>Cercophora</taxon>
    </lineage>
</organism>
<evidence type="ECO:0000256" key="1">
    <source>
        <dbReference type="ARBA" id="ARBA00023242"/>
    </source>
</evidence>
<evidence type="ECO:0000313" key="5">
    <source>
        <dbReference type="Proteomes" id="UP001174997"/>
    </source>
</evidence>
<dbReference type="Proteomes" id="UP001174997">
    <property type="component" value="Unassembled WGS sequence"/>
</dbReference>
<dbReference type="Gene3D" id="4.10.240.10">
    <property type="entry name" value="Zn(2)-C6 fungal-type DNA-binding domain"/>
    <property type="match status" value="1"/>
</dbReference>
<dbReference type="GO" id="GO:0000981">
    <property type="term" value="F:DNA-binding transcription factor activity, RNA polymerase II-specific"/>
    <property type="evidence" value="ECO:0007669"/>
    <property type="project" value="InterPro"/>
</dbReference>
<feature type="compositionally biased region" description="Low complexity" evidence="2">
    <location>
        <begin position="78"/>
        <end position="90"/>
    </location>
</feature>
<sequence length="508" mass="54280">MAPSSNTGSPAPLPRRLSCDRCHYQKLRCTRTGDSQTSTCNRCLRQNAQCVYSSSLPKGRPSMYRLANERRPPASPKTADSTNSSTTSSDIPPPTATTDEVPMPESSSMQIEASTTTTNEDIDQLLAGAIDPSSAWMYPMEWNDMQIDSGDGEFLNLVHQGGCDLPPTPPSACFTGSQTPMMELFESATTIAKSDPDVGIAQLSQLSTRLYPLHRSSISLVETAGSSGQRSPDIGKHKTQALIDDTAFKAVAKWLVHGVSTNMGILFGAADHSLHHNPNINPALQEPTTGDTLNDAFAASHHLLEILRLLQANVTIGNSNDTDASAGGPTDFWRSITPQSTDSSNDGVVGYSEGGSKPAPTSAPSSSYGRPSSSEYSSTVVRHLVIACHTLLLNIYIALLIALQHDVDLRSSSLLAGGATGGSEATALADMRLVLVVQLCSYLIKRQHQAVDMYLSFPNTLQQTIEPSSPSSNTASACGSAGSNGEVRSDLEMEVQQRLSRLRQTLRI</sequence>
<evidence type="ECO:0000256" key="2">
    <source>
        <dbReference type="SAM" id="MobiDB-lite"/>
    </source>
</evidence>
<dbReference type="PROSITE" id="PS50048">
    <property type="entry name" value="ZN2_CY6_FUNGAL_2"/>
    <property type="match status" value="1"/>
</dbReference>
<feature type="compositionally biased region" description="Polar residues" evidence="2">
    <location>
        <begin position="465"/>
        <end position="483"/>
    </location>
</feature>
<dbReference type="InterPro" id="IPR036864">
    <property type="entry name" value="Zn2-C6_fun-type_DNA-bd_sf"/>
</dbReference>
<dbReference type="PROSITE" id="PS00463">
    <property type="entry name" value="ZN2_CY6_FUNGAL_1"/>
    <property type="match status" value="1"/>
</dbReference>
<reference evidence="4" key="1">
    <citation type="submission" date="2023-06" db="EMBL/GenBank/DDBJ databases">
        <title>Genome-scale phylogeny and comparative genomics of the fungal order Sordariales.</title>
        <authorList>
            <consortium name="Lawrence Berkeley National Laboratory"/>
            <person name="Hensen N."/>
            <person name="Bonometti L."/>
            <person name="Westerberg I."/>
            <person name="Brannstrom I.O."/>
            <person name="Guillou S."/>
            <person name="Cros-Aarteil S."/>
            <person name="Calhoun S."/>
            <person name="Haridas S."/>
            <person name="Kuo A."/>
            <person name="Mondo S."/>
            <person name="Pangilinan J."/>
            <person name="Riley R."/>
            <person name="Labutti K."/>
            <person name="Andreopoulos B."/>
            <person name="Lipzen A."/>
            <person name="Chen C."/>
            <person name="Yanf M."/>
            <person name="Daum C."/>
            <person name="Ng V."/>
            <person name="Clum A."/>
            <person name="Steindorff A."/>
            <person name="Ohm R."/>
            <person name="Martin F."/>
            <person name="Silar P."/>
            <person name="Natvig D."/>
            <person name="Lalanne C."/>
            <person name="Gautier V."/>
            <person name="Ament-Velasquez S.L."/>
            <person name="Kruys A."/>
            <person name="Hutchinson M.I."/>
            <person name="Powell A.J."/>
            <person name="Barry K."/>
            <person name="Miller A.N."/>
            <person name="Grigoriev I.V."/>
            <person name="Debuchy R."/>
            <person name="Gladieux P."/>
            <person name="Thoren M.H."/>
            <person name="Johannesson H."/>
        </authorList>
    </citation>
    <scope>NUCLEOTIDE SEQUENCE</scope>
    <source>
        <strain evidence="4">CBS 307.81</strain>
    </source>
</reference>
<dbReference type="InterPro" id="IPR001138">
    <property type="entry name" value="Zn2Cys6_DnaBD"/>
</dbReference>
<dbReference type="GO" id="GO:0008270">
    <property type="term" value="F:zinc ion binding"/>
    <property type="evidence" value="ECO:0007669"/>
    <property type="project" value="InterPro"/>
</dbReference>
<dbReference type="SMART" id="SM00066">
    <property type="entry name" value="GAL4"/>
    <property type="match status" value="1"/>
</dbReference>
<dbReference type="Pfam" id="PF00172">
    <property type="entry name" value="Zn_clus"/>
    <property type="match status" value="1"/>
</dbReference>
<evidence type="ECO:0000313" key="4">
    <source>
        <dbReference type="EMBL" id="KAK0668425.1"/>
    </source>
</evidence>
<feature type="compositionally biased region" description="Polar residues" evidence="2">
    <location>
        <begin position="336"/>
        <end position="346"/>
    </location>
</feature>
<dbReference type="SUPFAM" id="SSF57701">
    <property type="entry name" value="Zn2/Cys6 DNA-binding domain"/>
    <property type="match status" value="1"/>
</dbReference>
<feature type="compositionally biased region" description="Polar residues" evidence="2">
    <location>
        <begin position="105"/>
        <end position="119"/>
    </location>
</feature>
<keyword evidence="1" id="KW-0539">Nucleus</keyword>
<proteinExistence type="predicted"/>
<dbReference type="CDD" id="cd00067">
    <property type="entry name" value="GAL4"/>
    <property type="match status" value="1"/>
</dbReference>
<feature type="region of interest" description="Disordered" evidence="2">
    <location>
        <begin position="320"/>
        <end position="372"/>
    </location>
</feature>
<name>A0AA39ZCH0_9PEZI</name>
<gene>
    <name evidence="4" type="ORF">QBC41DRAFT_393925</name>
</gene>
<protein>
    <recommendedName>
        <fullName evidence="3">Zn(2)-C6 fungal-type domain-containing protein</fullName>
    </recommendedName>
</protein>
<feature type="compositionally biased region" description="Low complexity" evidence="2">
    <location>
        <begin position="356"/>
        <end position="372"/>
    </location>
</feature>
<feature type="region of interest" description="Disordered" evidence="2">
    <location>
        <begin position="61"/>
        <end position="119"/>
    </location>
</feature>
<comment type="caution">
    <text evidence="4">The sequence shown here is derived from an EMBL/GenBank/DDBJ whole genome shotgun (WGS) entry which is preliminary data.</text>
</comment>
<accession>A0AA39ZCH0</accession>
<keyword evidence="5" id="KW-1185">Reference proteome</keyword>
<feature type="region of interest" description="Disordered" evidence="2">
    <location>
        <begin position="465"/>
        <end position="487"/>
    </location>
</feature>
<dbReference type="EMBL" id="JAULSY010000057">
    <property type="protein sequence ID" value="KAK0668425.1"/>
    <property type="molecule type" value="Genomic_DNA"/>
</dbReference>
<dbReference type="AlphaFoldDB" id="A0AA39ZCH0"/>
<feature type="domain" description="Zn(2)-C6 fungal-type" evidence="3">
    <location>
        <begin position="18"/>
        <end position="52"/>
    </location>
</feature>